<reference evidence="2 3" key="1">
    <citation type="submission" date="2019-04" db="EMBL/GenBank/DDBJ databases">
        <title>An improved genome assembly and genetic linkage map for asparagus bean, Vigna unguiculata ssp. sesquipedialis.</title>
        <authorList>
            <person name="Xia Q."/>
            <person name="Zhang R."/>
            <person name="Dong Y."/>
        </authorList>
    </citation>
    <scope>NUCLEOTIDE SEQUENCE [LARGE SCALE GENOMIC DNA]</scope>
    <source>
        <tissue evidence="2">Leaf</tissue>
    </source>
</reference>
<dbReference type="InterPro" id="IPR053781">
    <property type="entry name" value="F-box_AtFBL13-like"/>
</dbReference>
<dbReference type="SUPFAM" id="SSF52047">
    <property type="entry name" value="RNI-like"/>
    <property type="match status" value="1"/>
</dbReference>
<dbReference type="InterPro" id="IPR032675">
    <property type="entry name" value="LRR_dom_sf"/>
</dbReference>
<dbReference type="InterPro" id="IPR050232">
    <property type="entry name" value="FBL13/AtMIF1-like"/>
</dbReference>
<keyword evidence="3" id="KW-1185">Reference proteome</keyword>
<dbReference type="AlphaFoldDB" id="A0A4D6NEZ9"/>
<gene>
    <name evidence="2" type="ORF">DEO72_LG10g2704</name>
</gene>
<dbReference type="CDD" id="cd22160">
    <property type="entry name" value="F-box_AtFBL13-like"/>
    <property type="match status" value="1"/>
</dbReference>
<proteinExistence type="predicted"/>
<accession>A0A4D6NEZ9</accession>
<dbReference type="PANTHER" id="PTHR31900">
    <property type="entry name" value="F-BOX/RNI SUPERFAMILY PROTEIN-RELATED"/>
    <property type="match status" value="1"/>
</dbReference>
<dbReference type="InterPro" id="IPR036047">
    <property type="entry name" value="F-box-like_dom_sf"/>
</dbReference>
<dbReference type="PROSITE" id="PS50181">
    <property type="entry name" value="FBOX"/>
    <property type="match status" value="1"/>
</dbReference>
<dbReference type="PANTHER" id="PTHR31900:SF34">
    <property type="entry name" value="EMB|CAB62440.1-RELATED"/>
    <property type="match status" value="1"/>
</dbReference>
<evidence type="ECO:0000313" key="3">
    <source>
        <dbReference type="Proteomes" id="UP000501690"/>
    </source>
</evidence>
<dbReference type="SMART" id="SM00256">
    <property type="entry name" value="FBOX"/>
    <property type="match status" value="1"/>
</dbReference>
<name>A0A4D6NEZ9_VIGUN</name>
<dbReference type="InterPro" id="IPR001810">
    <property type="entry name" value="F-box_dom"/>
</dbReference>
<evidence type="ECO:0000313" key="2">
    <source>
        <dbReference type="EMBL" id="QCE11471.1"/>
    </source>
</evidence>
<dbReference type="Gene3D" id="1.20.1280.50">
    <property type="match status" value="1"/>
</dbReference>
<dbReference type="Pfam" id="PF24758">
    <property type="entry name" value="LRR_At5g56370"/>
    <property type="match status" value="1"/>
</dbReference>
<dbReference type="InterPro" id="IPR055411">
    <property type="entry name" value="LRR_FXL15/At3g58940/PEG3-like"/>
</dbReference>
<feature type="domain" description="F-box" evidence="1">
    <location>
        <begin position="2"/>
        <end position="38"/>
    </location>
</feature>
<dbReference type="EMBL" id="CP039354">
    <property type="protein sequence ID" value="QCE11471.1"/>
    <property type="molecule type" value="Genomic_DNA"/>
</dbReference>
<dbReference type="Gene3D" id="3.80.10.10">
    <property type="entry name" value="Ribonuclease Inhibitor"/>
    <property type="match status" value="1"/>
</dbReference>
<dbReference type="Pfam" id="PF00646">
    <property type="entry name" value="F-box"/>
    <property type="match status" value="1"/>
</dbReference>
<organism evidence="2 3">
    <name type="scientific">Vigna unguiculata</name>
    <name type="common">Cowpea</name>
    <dbReference type="NCBI Taxonomy" id="3917"/>
    <lineage>
        <taxon>Eukaryota</taxon>
        <taxon>Viridiplantae</taxon>
        <taxon>Streptophyta</taxon>
        <taxon>Embryophyta</taxon>
        <taxon>Tracheophyta</taxon>
        <taxon>Spermatophyta</taxon>
        <taxon>Magnoliopsida</taxon>
        <taxon>eudicotyledons</taxon>
        <taxon>Gunneridae</taxon>
        <taxon>Pentapetalae</taxon>
        <taxon>rosids</taxon>
        <taxon>fabids</taxon>
        <taxon>Fabales</taxon>
        <taxon>Fabaceae</taxon>
        <taxon>Papilionoideae</taxon>
        <taxon>50 kb inversion clade</taxon>
        <taxon>NPAAA clade</taxon>
        <taxon>indigoferoid/millettioid clade</taxon>
        <taxon>Phaseoleae</taxon>
        <taxon>Vigna</taxon>
    </lineage>
</organism>
<protein>
    <recommendedName>
        <fullName evidence="1">F-box domain-containing protein</fullName>
    </recommendedName>
</protein>
<dbReference type="Proteomes" id="UP000501690">
    <property type="component" value="Linkage Group LG10"/>
</dbReference>
<dbReference type="SUPFAM" id="SSF81383">
    <property type="entry name" value="F-box domain"/>
    <property type="match status" value="1"/>
</dbReference>
<evidence type="ECO:0000259" key="1">
    <source>
        <dbReference type="PROSITE" id="PS50181"/>
    </source>
</evidence>
<sequence length="296" mass="33937">MTDRISSLPDEVLCYILSFLPTKLSVSTSILSKRWRPLWRSVPAFDLDYPCPNWNILSHPGFFIYICTFIVSQILKQPIQRLRLRTSHFQSRLVDGNVIMSFVRGAASRGTVQHLDLHLYFSTLIDMSYDLACCKTLRVLKLNSVTLAVFSSADFPLLKVLHLSSIHILDGNHVHQILSACPDVEDLKIEIAYKPTFCGYEDINEFKRLPNLLRAVIDKDVVPLEVVCNVQFLKINIKAGDGETSDPIPVFHSLTHLEIMDCYYYYRNNPSIYCHDVFRLLEHCPKLQNLSTDKST</sequence>